<dbReference type="RefSeq" id="WP_073143400.1">
    <property type="nucleotide sequence ID" value="NZ_FQWQ01000006.1"/>
</dbReference>
<dbReference type="GO" id="GO:0005737">
    <property type="term" value="C:cytoplasm"/>
    <property type="evidence" value="ECO:0007669"/>
    <property type="project" value="UniProtKB-SubCell"/>
</dbReference>
<dbReference type="UniPathway" id="UPA00241">
    <property type="reaction ID" value="UER00356"/>
</dbReference>
<sequence length="206" mass="23453">MHQPLQIGITGGIGSGKSLVSRIFRALNVPTYDADSHAKELMTTDGILVQQIKKEFGELSFHEDGSLNRGYLSRTVFNDVEKLERLNRLVHPRVGQNYKQWVERNRHHPYVLKEAALLFEAGSHQSLDKVIVVHAPETLRIQRVLARDPQRTEEQVKAIIRNQMPEEEKMKQADHIVVNDETTLLIPQVLELHQQFIAVGLASSRA</sequence>
<dbReference type="Proteomes" id="UP000184212">
    <property type="component" value="Unassembled WGS sequence"/>
</dbReference>
<keyword evidence="5" id="KW-0963">Cytoplasm</keyword>
<organism evidence="7 8">
    <name type="scientific">Chryseolinea serpens</name>
    <dbReference type="NCBI Taxonomy" id="947013"/>
    <lineage>
        <taxon>Bacteria</taxon>
        <taxon>Pseudomonadati</taxon>
        <taxon>Bacteroidota</taxon>
        <taxon>Cytophagia</taxon>
        <taxon>Cytophagales</taxon>
        <taxon>Fulvivirgaceae</taxon>
        <taxon>Chryseolinea</taxon>
    </lineage>
</organism>
<dbReference type="AlphaFoldDB" id="A0A1M5XPC2"/>
<proteinExistence type="inferred from homology"/>
<evidence type="ECO:0000256" key="1">
    <source>
        <dbReference type="ARBA" id="ARBA00009018"/>
    </source>
</evidence>
<evidence type="ECO:0000256" key="6">
    <source>
        <dbReference type="NCBIfam" id="TIGR00152"/>
    </source>
</evidence>
<evidence type="ECO:0000256" key="5">
    <source>
        <dbReference type="HAMAP-Rule" id="MF_00376"/>
    </source>
</evidence>
<dbReference type="InterPro" id="IPR001977">
    <property type="entry name" value="Depp_CoAkinase"/>
</dbReference>
<dbReference type="PANTHER" id="PTHR10695">
    <property type="entry name" value="DEPHOSPHO-COA KINASE-RELATED"/>
    <property type="match status" value="1"/>
</dbReference>
<keyword evidence="4 5" id="KW-0173">Coenzyme A biosynthesis</keyword>
<keyword evidence="8" id="KW-1185">Reference proteome</keyword>
<dbReference type="CDD" id="cd02022">
    <property type="entry name" value="DPCK"/>
    <property type="match status" value="1"/>
</dbReference>
<dbReference type="SUPFAM" id="SSF52540">
    <property type="entry name" value="P-loop containing nucleoside triphosphate hydrolases"/>
    <property type="match status" value="1"/>
</dbReference>
<gene>
    <name evidence="5" type="primary">coaE</name>
    <name evidence="7" type="ORF">SAMN04488109_6804</name>
</gene>
<comment type="subcellular location">
    <subcellularLocation>
        <location evidence="5">Cytoplasm</location>
    </subcellularLocation>
</comment>
<dbReference type="STRING" id="947013.SAMN04488109_6804"/>
<keyword evidence="2 5" id="KW-0547">Nucleotide-binding</keyword>
<dbReference type="HAMAP" id="MF_00376">
    <property type="entry name" value="Dephospho_CoA_kinase"/>
    <property type="match status" value="1"/>
</dbReference>
<protein>
    <recommendedName>
        <fullName evidence="5 6">Dephospho-CoA kinase</fullName>
        <ecNumber evidence="5 6">2.7.1.24</ecNumber>
    </recommendedName>
    <alternativeName>
        <fullName evidence="5">Dephosphocoenzyme A kinase</fullName>
    </alternativeName>
</protein>
<feature type="binding site" evidence="5">
    <location>
        <begin position="14"/>
        <end position="19"/>
    </location>
    <ligand>
        <name>ATP</name>
        <dbReference type="ChEBI" id="CHEBI:30616"/>
    </ligand>
</feature>
<dbReference type="PANTHER" id="PTHR10695:SF46">
    <property type="entry name" value="BIFUNCTIONAL COENZYME A SYNTHASE-RELATED"/>
    <property type="match status" value="1"/>
</dbReference>
<evidence type="ECO:0000256" key="3">
    <source>
        <dbReference type="ARBA" id="ARBA00022840"/>
    </source>
</evidence>
<dbReference type="InterPro" id="IPR027417">
    <property type="entry name" value="P-loop_NTPase"/>
</dbReference>
<keyword evidence="5 7" id="KW-0418">Kinase</keyword>
<evidence type="ECO:0000256" key="4">
    <source>
        <dbReference type="ARBA" id="ARBA00022993"/>
    </source>
</evidence>
<dbReference type="Pfam" id="PF01121">
    <property type="entry name" value="CoaE"/>
    <property type="match status" value="1"/>
</dbReference>
<dbReference type="NCBIfam" id="TIGR00152">
    <property type="entry name" value="dephospho-CoA kinase"/>
    <property type="match status" value="1"/>
</dbReference>
<dbReference type="EC" id="2.7.1.24" evidence="5 6"/>
<comment type="similarity">
    <text evidence="1 5">Belongs to the CoaE family.</text>
</comment>
<comment type="function">
    <text evidence="5">Catalyzes the phosphorylation of the 3'-hydroxyl group of dephosphocoenzyme A to form coenzyme A.</text>
</comment>
<comment type="pathway">
    <text evidence="5">Cofactor biosynthesis; coenzyme A biosynthesis; CoA from (R)-pantothenate: step 5/5.</text>
</comment>
<comment type="catalytic activity">
    <reaction evidence="5">
        <text>3'-dephospho-CoA + ATP = ADP + CoA + H(+)</text>
        <dbReference type="Rhea" id="RHEA:18245"/>
        <dbReference type="ChEBI" id="CHEBI:15378"/>
        <dbReference type="ChEBI" id="CHEBI:30616"/>
        <dbReference type="ChEBI" id="CHEBI:57287"/>
        <dbReference type="ChEBI" id="CHEBI:57328"/>
        <dbReference type="ChEBI" id="CHEBI:456216"/>
        <dbReference type="EC" id="2.7.1.24"/>
    </reaction>
</comment>
<dbReference type="EMBL" id="FQWQ01000006">
    <property type="protein sequence ID" value="SHI01660.1"/>
    <property type="molecule type" value="Genomic_DNA"/>
</dbReference>
<dbReference type="OrthoDB" id="9812943at2"/>
<keyword evidence="5" id="KW-0808">Transferase</keyword>
<dbReference type="GO" id="GO:0004140">
    <property type="term" value="F:dephospho-CoA kinase activity"/>
    <property type="evidence" value="ECO:0007669"/>
    <property type="project" value="UniProtKB-UniRule"/>
</dbReference>
<accession>A0A1M5XPC2</accession>
<evidence type="ECO:0000256" key="2">
    <source>
        <dbReference type="ARBA" id="ARBA00022741"/>
    </source>
</evidence>
<dbReference type="PROSITE" id="PS51219">
    <property type="entry name" value="DPCK"/>
    <property type="match status" value="1"/>
</dbReference>
<reference evidence="7 8" key="1">
    <citation type="submission" date="2016-11" db="EMBL/GenBank/DDBJ databases">
        <authorList>
            <person name="Jaros S."/>
            <person name="Januszkiewicz K."/>
            <person name="Wedrychowicz H."/>
        </authorList>
    </citation>
    <scope>NUCLEOTIDE SEQUENCE [LARGE SCALE GENOMIC DNA]</scope>
    <source>
        <strain evidence="7 8">DSM 24574</strain>
    </source>
</reference>
<dbReference type="Gene3D" id="3.40.50.300">
    <property type="entry name" value="P-loop containing nucleotide triphosphate hydrolases"/>
    <property type="match status" value="1"/>
</dbReference>
<keyword evidence="3 5" id="KW-0067">ATP-binding</keyword>
<dbReference type="GO" id="GO:0005524">
    <property type="term" value="F:ATP binding"/>
    <property type="evidence" value="ECO:0007669"/>
    <property type="project" value="UniProtKB-UniRule"/>
</dbReference>
<name>A0A1M5XPC2_9BACT</name>
<evidence type="ECO:0000313" key="8">
    <source>
        <dbReference type="Proteomes" id="UP000184212"/>
    </source>
</evidence>
<dbReference type="GO" id="GO:0015937">
    <property type="term" value="P:coenzyme A biosynthetic process"/>
    <property type="evidence" value="ECO:0007669"/>
    <property type="project" value="UniProtKB-UniRule"/>
</dbReference>
<evidence type="ECO:0000313" key="7">
    <source>
        <dbReference type="EMBL" id="SHI01660.1"/>
    </source>
</evidence>